<evidence type="ECO:0000256" key="2">
    <source>
        <dbReference type="ARBA" id="ARBA00022645"/>
    </source>
</evidence>
<dbReference type="GO" id="GO:0000324">
    <property type="term" value="C:fungal-type vacuole"/>
    <property type="evidence" value="ECO:0007669"/>
    <property type="project" value="TreeGrafter"/>
</dbReference>
<dbReference type="PRINTS" id="PR00724">
    <property type="entry name" value="CRBOXYPTASEC"/>
</dbReference>
<dbReference type="OrthoDB" id="443318at2759"/>
<dbReference type="GO" id="GO:0004185">
    <property type="term" value="F:serine-type carboxypeptidase activity"/>
    <property type="evidence" value="ECO:0007669"/>
    <property type="project" value="UniProtKB-UniRule"/>
</dbReference>
<reference evidence="7 8" key="1">
    <citation type="submission" date="2019-07" db="EMBL/GenBank/DDBJ databases">
        <title>Finished genome of Venturia effusa.</title>
        <authorList>
            <person name="Young C.A."/>
            <person name="Cox M.P."/>
            <person name="Ganley A.R.D."/>
            <person name="David W.J."/>
        </authorList>
    </citation>
    <scope>NUCLEOTIDE SEQUENCE [LARGE SCALE GENOMIC DNA]</scope>
    <source>
        <strain evidence="8">albino</strain>
    </source>
</reference>
<proteinExistence type="inferred from homology"/>
<keyword evidence="3 6" id="KW-0645">Protease</keyword>
<dbReference type="Gene3D" id="1.10.287.410">
    <property type="match status" value="1"/>
</dbReference>
<protein>
    <recommendedName>
        <fullName evidence="6">Carboxypeptidase</fullName>
        <ecNumber evidence="6">3.4.16.-</ecNumber>
    </recommendedName>
</protein>
<dbReference type="Pfam" id="PF00450">
    <property type="entry name" value="Peptidase_S10"/>
    <property type="match status" value="1"/>
</dbReference>
<organism evidence="7 8">
    <name type="scientific">Venturia effusa</name>
    <dbReference type="NCBI Taxonomy" id="50376"/>
    <lineage>
        <taxon>Eukaryota</taxon>
        <taxon>Fungi</taxon>
        <taxon>Dikarya</taxon>
        <taxon>Ascomycota</taxon>
        <taxon>Pezizomycotina</taxon>
        <taxon>Dothideomycetes</taxon>
        <taxon>Pleosporomycetidae</taxon>
        <taxon>Venturiales</taxon>
        <taxon>Venturiaceae</taxon>
        <taxon>Venturia</taxon>
    </lineage>
</organism>
<dbReference type="PROSITE" id="PS00131">
    <property type="entry name" value="CARBOXYPEPT_SER_SER"/>
    <property type="match status" value="1"/>
</dbReference>
<gene>
    <name evidence="7" type="ORF">FKW77_006969</name>
</gene>
<dbReference type="InterPro" id="IPR001563">
    <property type="entry name" value="Peptidase_S10"/>
</dbReference>
<evidence type="ECO:0000313" key="8">
    <source>
        <dbReference type="Proteomes" id="UP000316270"/>
    </source>
</evidence>
<evidence type="ECO:0000256" key="3">
    <source>
        <dbReference type="ARBA" id="ARBA00022670"/>
    </source>
</evidence>
<accession>A0A517LP85</accession>
<keyword evidence="5" id="KW-0325">Glycoprotein</keyword>
<evidence type="ECO:0000313" key="7">
    <source>
        <dbReference type="EMBL" id="QDS77458.1"/>
    </source>
</evidence>
<name>A0A517LP85_9PEZI</name>
<dbReference type="AlphaFoldDB" id="A0A517LP85"/>
<dbReference type="STRING" id="50376.A0A517LP85"/>
<comment type="similarity">
    <text evidence="1 6">Belongs to the peptidase S10 family.</text>
</comment>
<dbReference type="InterPro" id="IPR029058">
    <property type="entry name" value="AB_hydrolase_fold"/>
</dbReference>
<evidence type="ECO:0000256" key="6">
    <source>
        <dbReference type="RuleBase" id="RU361156"/>
    </source>
</evidence>
<dbReference type="SUPFAM" id="SSF53474">
    <property type="entry name" value="alpha/beta-Hydrolases"/>
    <property type="match status" value="1"/>
</dbReference>
<keyword evidence="8" id="KW-1185">Reference proteome</keyword>
<dbReference type="Proteomes" id="UP000316270">
    <property type="component" value="Chromosome 17"/>
</dbReference>
<keyword evidence="4 6" id="KW-0378">Hydrolase</keyword>
<evidence type="ECO:0000256" key="5">
    <source>
        <dbReference type="ARBA" id="ARBA00023180"/>
    </source>
</evidence>
<dbReference type="GO" id="GO:0006508">
    <property type="term" value="P:proteolysis"/>
    <property type="evidence" value="ECO:0007669"/>
    <property type="project" value="UniProtKB-KW"/>
</dbReference>
<evidence type="ECO:0000256" key="1">
    <source>
        <dbReference type="ARBA" id="ARBA00009431"/>
    </source>
</evidence>
<dbReference type="Gene3D" id="3.40.50.1820">
    <property type="entry name" value="alpha/beta hydrolase"/>
    <property type="match status" value="1"/>
</dbReference>
<dbReference type="EC" id="3.4.16.-" evidence="6"/>
<dbReference type="EMBL" id="CP042201">
    <property type="protein sequence ID" value="QDS77458.1"/>
    <property type="molecule type" value="Genomic_DNA"/>
</dbReference>
<dbReference type="PANTHER" id="PTHR11802:SF453">
    <property type="entry name" value="S1, PUTATIVE-RELATED"/>
    <property type="match status" value="1"/>
</dbReference>
<evidence type="ECO:0000256" key="4">
    <source>
        <dbReference type="ARBA" id="ARBA00022801"/>
    </source>
</evidence>
<dbReference type="PANTHER" id="PTHR11802">
    <property type="entry name" value="SERINE PROTEASE FAMILY S10 SERINE CARBOXYPEPTIDASE"/>
    <property type="match status" value="1"/>
</dbReference>
<dbReference type="InterPro" id="IPR018202">
    <property type="entry name" value="Ser_caboxypep_ser_AS"/>
</dbReference>
<keyword evidence="2 6" id="KW-0121">Carboxypeptidase</keyword>
<sequence length="468" mass="52344">MVIAVPLDVGPTPWTEQWIPRDRARFVKRNGANVTIFEHAATQSKLEYVSDSGICELTKGVKTRSGYLSVGENMNMWFWNFEARKSPETAPLVAWLNGGPGCSSMIGLMQEHGPCTFNKGSEPENNTYSWNNYANMLYIDQPIGTGFSYGTNNVNSTETAAPYIWKLIQNFYAAFPEYKSRDFAMFTESYGGHYVPGFARYIMQQNKAIDGGTVKGEKIKLIAIGINNGWINPYDAYKALIDYAAMNTYKKLITTQQQATYISTLNTRCKPLLEKCWQSDSNSDCQRAMLTCRTGIEAPLSRANFDVYDVRQPAKDPFPPTTYLQYLARTDIVSAIGAKKKYEECADPPNKKFSATGDDSRNFQPALQDIVNAGVQVLIWAGEADWICNWMGNLATANSIKYPGQAKFVAAPMQPYNVNGKKKGEFKLVDNLAFLNIFEAGHEAAYYQPEASLQAFVQTMKRQPLAST</sequence>